<dbReference type="EMBL" id="QYZD01000001">
    <property type="protein sequence ID" value="RJG26812.1"/>
    <property type="molecule type" value="Genomic_DNA"/>
</dbReference>
<proteinExistence type="predicted"/>
<dbReference type="OrthoDB" id="1399160at2"/>
<accession>A0A3A3GQY6</accession>
<evidence type="ECO:0000313" key="2">
    <source>
        <dbReference type="Proteomes" id="UP000266177"/>
    </source>
</evidence>
<evidence type="ECO:0000313" key="1">
    <source>
        <dbReference type="EMBL" id="RJG26812.1"/>
    </source>
</evidence>
<dbReference type="RefSeq" id="WP_119790388.1">
    <property type="nucleotide sequence ID" value="NZ_QYZD01000001.1"/>
</dbReference>
<dbReference type="Proteomes" id="UP000266177">
    <property type="component" value="Unassembled WGS sequence"/>
</dbReference>
<dbReference type="AlphaFoldDB" id="A0A3A3GQY6"/>
<organism evidence="1 2">
    <name type="scientific">Paenibacillus thiaminolyticus</name>
    <name type="common">Bacillus thiaminolyticus</name>
    <dbReference type="NCBI Taxonomy" id="49283"/>
    <lineage>
        <taxon>Bacteria</taxon>
        <taxon>Bacillati</taxon>
        <taxon>Bacillota</taxon>
        <taxon>Bacilli</taxon>
        <taxon>Bacillales</taxon>
        <taxon>Paenibacillaceae</taxon>
        <taxon>Paenibacillus</taxon>
    </lineage>
</organism>
<sequence>MTTVEQGDRSNRRRTREPAWRAALRSLRDQGQGFRRIARLPWGAVLLAGVLLLAAGCEKSEPVTGEAAFHAGEPLAEDRAHDAPWIAMKNMVRINTNDPVKAAVYVSRTVWPAGTDNQRPNAVVLVPKEDWAIAMAAADLIHFPNNGPLLYLDADGIPDDTLAEMKRLKPVGSPENNGIQAIVVGKVSDDVLKELRGLDLKVDAIQGDDPARIASAIDAYYTRVSKERPSSVIIASSEEAAYAMPAVNWIAHMPEPVLYVSRQGIPQATADALAKRRKKAVMYVLGPKELIPEEVLEQLKAFGRVERIAADSPIDLAIAFAKYYDQQTGFGWRIRTPGHNFSFVREGDEELAVIQAPFAHLGKHAPLLWTSGGKIPPQVQAYLESVRPRYKETPVEGPFNAAWLTGAEETVMPSVQSALDALLEIEPQSGAGHGGHGH</sequence>
<reference evidence="1 2" key="1">
    <citation type="submission" date="2018-09" db="EMBL/GenBank/DDBJ databases">
        <title>Paenibacillus SK2017-BO5.</title>
        <authorList>
            <person name="Piskunova J.V."/>
            <person name="Dubiley S.A."/>
            <person name="Severinov K.V."/>
        </authorList>
    </citation>
    <scope>NUCLEOTIDE SEQUENCE [LARGE SCALE GENOMIC DNA]</scope>
    <source>
        <strain evidence="1 2">BO5</strain>
    </source>
</reference>
<protein>
    <submittedName>
        <fullName evidence="1">Cell wall-binding repeat-containing protein</fullName>
    </submittedName>
</protein>
<gene>
    <name evidence="1" type="ORF">DQX05_01950</name>
</gene>
<comment type="caution">
    <text evidence="1">The sequence shown here is derived from an EMBL/GenBank/DDBJ whole genome shotgun (WGS) entry which is preliminary data.</text>
</comment>
<name>A0A3A3GQY6_PANTH</name>